<comment type="caution">
    <text evidence="2">The sequence shown here is derived from an EMBL/GenBank/DDBJ whole genome shotgun (WGS) entry which is preliminary data.</text>
</comment>
<dbReference type="CDD" id="cd02440">
    <property type="entry name" value="AdoMet_MTases"/>
    <property type="match status" value="1"/>
</dbReference>
<organism evidence="2 3">
    <name type="scientific">Pedobacter jeongneungensis</name>
    <dbReference type="NCBI Taxonomy" id="947309"/>
    <lineage>
        <taxon>Bacteria</taxon>
        <taxon>Pseudomonadati</taxon>
        <taxon>Bacteroidota</taxon>
        <taxon>Sphingobacteriia</taxon>
        <taxon>Sphingobacteriales</taxon>
        <taxon>Sphingobacteriaceae</taxon>
        <taxon>Pedobacter</taxon>
    </lineage>
</organism>
<keyword evidence="3" id="KW-1185">Reference proteome</keyword>
<name>A0ABP8B2A4_9SPHI</name>
<evidence type="ECO:0000259" key="1">
    <source>
        <dbReference type="Pfam" id="PF08241"/>
    </source>
</evidence>
<dbReference type="PANTHER" id="PTHR43591:SF24">
    <property type="entry name" value="2-METHOXY-6-POLYPRENYL-1,4-BENZOQUINOL METHYLASE, MITOCHONDRIAL"/>
    <property type="match status" value="1"/>
</dbReference>
<dbReference type="EMBL" id="BAABBY010000001">
    <property type="protein sequence ID" value="GAA4196223.1"/>
    <property type="molecule type" value="Genomic_DNA"/>
</dbReference>
<dbReference type="Pfam" id="PF08241">
    <property type="entry name" value="Methyltransf_11"/>
    <property type="match status" value="1"/>
</dbReference>
<evidence type="ECO:0000313" key="3">
    <source>
        <dbReference type="Proteomes" id="UP001501772"/>
    </source>
</evidence>
<dbReference type="Gene3D" id="3.40.50.150">
    <property type="entry name" value="Vaccinia Virus protein VP39"/>
    <property type="match status" value="1"/>
</dbReference>
<gene>
    <name evidence="2" type="primary">arsM</name>
    <name evidence="2" type="ORF">GCM10022289_01610</name>
</gene>
<keyword evidence="2" id="KW-0808">Transferase</keyword>
<dbReference type="PANTHER" id="PTHR43591">
    <property type="entry name" value="METHYLTRANSFERASE"/>
    <property type="match status" value="1"/>
</dbReference>
<keyword evidence="2" id="KW-0489">Methyltransferase</keyword>
<dbReference type="NCBIfam" id="NF038099">
    <property type="entry name" value="AsSugarArsM"/>
    <property type="match status" value="1"/>
</dbReference>
<dbReference type="InterPro" id="IPR013216">
    <property type="entry name" value="Methyltransf_11"/>
</dbReference>
<feature type="domain" description="Methyltransferase type 11" evidence="1">
    <location>
        <begin position="67"/>
        <end position="175"/>
    </location>
</feature>
<sequence length="325" mass="36095">MKMDSYLDETVNVYRNAALKPDVGLCCTTTSMNSFPGLEIPKIMQEMNYGCGSIVSSNDLANEPTILYVGVGGGMELLQFSYFNRNNQGVIGVDIVEEMLQSCADNLLEAEKLNPWFKKEFIDLRKGSALALPVADNSIDVAGQNCLFNIFKENDLKKALREIYRVLKPGGRLVMSDPVCEQPMNEVLRNDDRLRALCLTGSLTLSDYIKSITEMGFGTIEIRAKRPYRILAPGQYPTDELLYIESVEVCAIKDPMPADGPCVFTGKAAIYYGKNEYFDDEKGHVLMPNQPLAVCDKTAGNLEALKRDDIFISNSTWFYDGGGCC</sequence>
<accession>A0ABP8B2A4</accession>
<protein>
    <submittedName>
        <fullName evidence="2">Arsenosugar biosynthesis arsenite methyltransferase ArsM</fullName>
    </submittedName>
</protein>
<evidence type="ECO:0000313" key="2">
    <source>
        <dbReference type="EMBL" id="GAA4196223.1"/>
    </source>
</evidence>
<dbReference type="SUPFAM" id="SSF53335">
    <property type="entry name" value="S-adenosyl-L-methionine-dependent methyltransferases"/>
    <property type="match status" value="1"/>
</dbReference>
<reference evidence="3" key="1">
    <citation type="journal article" date="2019" name="Int. J. Syst. Evol. Microbiol.">
        <title>The Global Catalogue of Microorganisms (GCM) 10K type strain sequencing project: providing services to taxonomists for standard genome sequencing and annotation.</title>
        <authorList>
            <consortium name="The Broad Institute Genomics Platform"/>
            <consortium name="The Broad Institute Genome Sequencing Center for Infectious Disease"/>
            <person name="Wu L."/>
            <person name="Ma J."/>
        </authorList>
    </citation>
    <scope>NUCLEOTIDE SEQUENCE [LARGE SCALE GENOMIC DNA]</scope>
    <source>
        <strain evidence="3">JCM 17626</strain>
    </source>
</reference>
<dbReference type="GO" id="GO:0008168">
    <property type="term" value="F:methyltransferase activity"/>
    <property type="evidence" value="ECO:0007669"/>
    <property type="project" value="UniProtKB-KW"/>
</dbReference>
<proteinExistence type="predicted"/>
<dbReference type="InterPro" id="IPR029063">
    <property type="entry name" value="SAM-dependent_MTases_sf"/>
</dbReference>
<dbReference type="Proteomes" id="UP001501772">
    <property type="component" value="Unassembled WGS sequence"/>
</dbReference>
<dbReference type="GO" id="GO:0032259">
    <property type="term" value="P:methylation"/>
    <property type="evidence" value="ECO:0007669"/>
    <property type="project" value="UniProtKB-KW"/>
</dbReference>